<gene>
    <name evidence="2" type="primary">orf272</name>
</gene>
<accession>A0A3G2WC01</accession>
<protein>
    <recommendedName>
        <fullName evidence="1">Homing endonuclease LAGLIDADG domain-containing protein</fullName>
    </recommendedName>
</protein>
<feature type="domain" description="Homing endonuclease LAGLIDADG" evidence="1">
    <location>
        <begin position="126"/>
        <end position="241"/>
    </location>
</feature>
<dbReference type="PANTHER" id="PTHR37520:SF1">
    <property type="entry name" value="INTRON-ENCODED DNA ENDONUCLEASE AI2A-RELATED"/>
    <property type="match status" value="1"/>
</dbReference>
<name>A0A3G2WC01_9CHLO</name>
<dbReference type="InterPro" id="IPR004860">
    <property type="entry name" value="LAGLIDADG_dom"/>
</dbReference>
<dbReference type="PANTHER" id="PTHR37520">
    <property type="entry name" value="INTRON-ENCODED DNA ENDONUCLEASE AI2A-RELATED"/>
    <property type="match status" value="1"/>
</dbReference>
<dbReference type="Gene3D" id="3.10.28.10">
    <property type="entry name" value="Homing endonucleases"/>
    <property type="match status" value="2"/>
</dbReference>
<proteinExistence type="predicted"/>
<keyword evidence="2" id="KW-0496">Mitochondrion</keyword>
<evidence type="ECO:0000259" key="1">
    <source>
        <dbReference type="Pfam" id="PF00961"/>
    </source>
</evidence>
<dbReference type="SUPFAM" id="SSF55608">
    <property type="entry name" value="Homing endonucleases"/>
    <property type="match status" value="2"/>
</dbReference>
<dbReference type="GO" id="GO:0004519">
    <property type="term" value="F:endonuclease activity"/>
    <property type="evidence" value="ECO:0007669"/>
    <property type="project" value="InterPro"/>
</dbReference>
<reference evidence="2" key="1">
    <citation type="journal article" date="2018" name="Mitochondrial DNA Part B Resour">
        <title>Mitogenome analysis of a green tide forming Ulva from California, USA confirms its identity as Ulva expansa (Ulvaceae, Chlorophyta).</title>
        <authorList>
            <person name="Hughey J.R."/>
            <person name="Miller K.A."/>
            <person name="Gabrielson P.W."/>
        </authorList>
    </citation>
    <scope>NUCLEOTIDE SEQUENCE</scope>
</reference>
<organism evidence="2">
    <name type="scientific">Ulva expansa</name>
    <dbReference type="NCBI Taxonomy" id="2293988"/>
    <lineage>
        <taxon>Eukaryota</taxon>
        <taxon>Viridiplantae</taxon>
        <taxon>Chlorophyta</taxon>
        <taxon>core chlorophytes</taxon>
        <taxon>Ulvophyceae</taxon>
        <taxon>OUU clade</taxon>
        <taxon>Ulvales</taxon>
        <taxon>Ulvaceae</taxon>
        <taxon>Ulva</taxon>
    </lineage>
</organism>
<dbReference type="Pfam" id="PF00961">
    <property type="entry name" value="LAGLIDADG_1"/>
    <property type="match status" value="1"/>
</dbReference>
<geneLocation type="mitochondrion" evidence="2"/>
<dbReference type="InterPro" id="IPR027434">
    <property type="entry name" value="Homing_endonucl"/>
</dbReference>
<dbReference type="EMBL" id="MH730999">
    <property type="protein sequence ID" value="AYO97766.1"/>
    <property type="molecule type" value="Genomic_DNA"/>
</dbReference>
<evidence type="ECO:0000313" key="2">
    <source>
        <dbReference type="EMBL" id="AYO97766.1"/>
    </source>
</evidence>
<sequence length="275" mass="31803">MIIIMLKKSYNDKHKFNTWLAGVIDGDGYFYISVAGLAQFELTTGVEDERMLLNIKATIGGIIRPRAGARTIRLRIHKQELIRNLLHRVNGHIRNPKRWSQFVKLCDHFTIYPQKAGPLTNNCAYIAGLFDADGSISIPVSRAAAEYSTIAGGEGKILRLMHSRGHNQLRLKITSSFKQYVIEIQRALGCGTIVEQASNKSSRHPHVIYHWHCSNHEHCFAWVKYILQFPLRSSKQKRMLLLGQYFEIKQKKYHLSNPNTSQFLVWQNFCKQWFY</sequence>
<dbReference type="AlphaFoldDB" id="A0A3G2WC01"/>